<sequence length="110" mass="12561">MTLSNNVMAFLSRSKSMLLMCTLAVLLVSNCFAKPLVIEGDRRSLEILLRAVDNELEVPYADDLSRARRAVKAVPQDKRAELLAYDKKSYPRICYFSPIQCLFTRMSLKK</sequence>
<evidence type="ECO:0000256" key="1">
    <source>
        <dbReference type="SAM" id="SignalP"/>
    </source>
</evidence>
<feature type="chain" id="PRO_5036408497" evidence="1">
    <location>
        <begin position="34"/>
        <end position="110"/>
    </location>
</feature>
<proteinExistence type="predicted"/>
<keyword evidence="1" id="KW-0732">Signal</keyword>
<dbReference type="Proteomes" id="UP000614601">
    <property type="component" value="Unassembled WGS sequence"/>
</dbReference>
<dbReference type="OrthoDB" id="5867132at2759"/>
<comment type="caution">
    <text evidence="2">The sequence shown here is derived from an EMBL/GenBank/DDBJ whole genome shotgun (WGS) entry which is preliminary data.</text>
</comment>
<evidence type="ECO:0000313" key="2">
    <source>
        <dbReference type="EMBL" id="CAD5225363.1"/>
    </source>
</evidence>
<accession>A0A811LAH6</accession>
<protein>
    <submittedName>
        <fullName evidence="2">Uncharacterized protein</fullName>
    </submittedName>
</protein>
<organism evidence="2 3">
    <name type="scientific">Bursaphelenchus okinawaensis</name>
    <dbReference type="NCBI Taxonomy" id="465554"/>
    <lineage>
        <taxon>Eukaryota</taxon>
        <taxon>Metazoa</taxon>
        <taxon>Ecdysozoa</taxon>
        <taxon>Nematoda</taxon>
        <taxon>Chromadorea</taxon>
        <taxon>Rhabditida</taxon>
        <taxon>Tylenchina</taxon>
        <taxon>Tylenchomorpha</taxon>
        <taxon>Aphelenchoidea</taxon>
        <taxon>Aphelenchoididae</taxon>
        <taxon>Bursaphelenchus</taxon>
    </lineage>
</organism>
<gene>
    <name evidence="2" type="ORF">BOKJ2_LOCUS11541</name>
</gene>
<evidence type="ECO:0000313" key="3">
    <source>
        <dbReference type="Proteomes" id="UP000614601"/>
    </source>
</evidence>
<keyword evidence="3" id="KW-1185">Reference proteome</keyword>
<dbReference type="AlphaFoldDB" id="A0A811LAH6"/>
<dbReference type="Proteomes" id="UP000783686">
    <property type="component" value="Unassembled WGS sequence"/>
</dbReference>
<dbReference type="EMBL" id="CAJFDH010000005">
    <property type="protein sequence ID" value="CAD5225363.1"/>
    <property type="molecule type" value="Genomic_DNA"/>
</dbReference>
<reference evidence="2" key="1">
    <citation type="submission" date="2020-09" db="EMBL/GenBank/DDBJ databases">
        <authorList>
            <person name="Kikuchi T."/>
        </authorList>
    </citation>
    <scope>NUCLEOTIDE SEQUENCE</scope>
    <source>
        <strain evidence="2">SH1</strain>
    </source>
</reference>
<dbReference type="EMBL" id="CAJFCW020000005">
    <property type="protein sequence ID" value="CAG9120775.1"/>
    <property type="molecule type" value="Genomic_DNA"/>
</dbReference>
<feature type="signal peptide" evidence="1">
    <location>
        <begin position="1"/>
        <end position="33"/>
    </location>
</feature>
<name>A0A811LAH6_9BILA</name>